<organism evidence="1">
    <name type="scientific">Streptomyces sp. NBC_01393</name>
    <dbReference type="NCBI Taxonomy" id="2903851"/>
    <lineage>
        <taxon>Bacteria</taxon>
        <taxon>Bacillati</taxon>
        <taxon>Actinomycetota</taxon>
        <taxon>Actinomycetes</taxon>
        <taxon>Kitasatosporales</taxon>
        <taxon>Streptomycetaceae</taxon>
        <taxon>Streptomyces</taxon>
    </lineage>
</organism>
<dbReference type="EMBL" id="CP109546">
    <property type="protein sequence ID" value="WTZ13238.1"/>
    <property type="molecule type" value="Genomic_DNA"/>
</dbReference>
<dbReference type="AlphaFoldDB" id="A0AAU3I9D6"/>
<sequence length="169" mass="18798">MRDNQKTRVYKAEHLVGDVLNTVARTDARTFDFYGSTLVLPDERKFGDIVGVQRYVDQVLALNWVRDTWPTLAAQPVKVRTRRGAAKAEYRPGVISVPDHQQSISWAMRELVVLHELAHHLARGGEAHGAQFVSTYLHLVNELVGHEVGLLLTDAYSRNGVAFGALVAA</sequence>
<evidence type="ECO:0000313" key="1">
    <source>
        <dbReference type="EMBL" id="WTZ13238.1"/>
    </source>
</evidence>
<proteinExistence type="predicted"/>
<dbReference type="InterPro" id="IPR027595">
    <property type="entry name" value="CHP04338"/>
</dbReference>
<accession>A0AAU3I9D6</accession>
<gene>
    <name evidence="1" type="ORF">OG699_37905</name>
</gene>
<reference evidence="1" key="1">
    <citation type="submission" date="2022-10" db="EMBL/GenBank/DDBJ databases">
        <title>The complete genomes of actinobacterial strains from the NBC collection.</title>
        <authorList>
            <person name="Joergensen T.S."/>
            <person name="Alvarez Arevalo M."/>
            <person name="Sterndorff E.B."/>
            <person name="Faurdal D."/>
            <person name="Vuksanovic O."/>
            <person name="Mourched A.-S."/>
            <person name="Charusanti P."/>
            <person name="Shaw S."/>
            <person name="Blin K."/>
            <person name="Weber T."/>
        </authorList>
    </citation>
    <scope>NUCLEOTIDE SEQUENCE</scope>
    <source>
        <strain evidence="1">NBC_01393</strain>
    </source>
</reference>
<protein>
    <submittedName>
        <fullName evidence="1">TIGR04338 family metallohydrolase</fullName>
    </submittedName>
</protein>
<dbReference type="NCBIfam" id="TIGR04338">
    <property type="entry name" value="HEXXH_Rv0185"/>
    <property type="match status" value="1"/>
</dbReference>
<name>A0AAU3I9D6_9ACTN</name>